<dbReference type="PANTHER" id="PTHR12526:SF637">
    <property type="entry name" value="GLYCOSYLTRANSFERASE EPSF-RELATED"/>
    <property type="match status" value="1"/>
</dbReference>
<dbReference type="Pfam" id="PF13439">
    <property type="entry name" value="Glyco_transf_4"/>
    <property type="match status" value="1"/>
</dbReference>
<dbReference type="KEGG" id="pcm:AY601_4486"/>
<dbReference type="RefSeq" id="WP_068405259.1">
    <property type="nucleotide sequence ID" value="NZ_CP014504.1"/>
</dbReference>
<gene>
    <name evidence="2" type="ORF">AY601_4486</name>
</gene>
<accession>A0A127VJ15</accession>
<reference evidence="2 3" key="1">
    <citation type="submission" date="2016-03" db="EMBL/GenBank/DDBJ databases">
        <title>Complete genome sequence of Pedobacter cryoconitis PAMC 27485.</title>
        <authorList>
            <person name="Lee J."/>
            <person name="Kim O.-S."/>
        </authorList>
    </citation>
    <scope>NUCLEOTIDE SEQUENCE [LARGE SCALE GENOMIC DNA]</scope>
    <source>
        <strain evidence="2 3">PAMC 27485</strain>
    </source>
</reference>
<dbReference type="PANTHER" id="PTHR12526">
    <property type="entry name" value="GLYCOSYLTRANSFERASE"/>
    <property type="match status" value="1"/>
</dbReference>
<dbReference type="Gene3D" id="3.40.50.2000">
    <property type="entry name" value="Glycogen Phosphorylase B"/>
    <property type="match status" value="2"/>
</dbReference>
<dbReference type="InterPro" id="IPR028098">
    <property type="entry name" value="Glyco_trans_4-like_N"/>
</dbReference>
<evidence type="ECO:0000313" key="2">
    <source>
        <dbReference type="EMBL" id="AMQ01326.1"/>
    </source>
</evidence>
<dbReference type="OrthoDB" id="9768685at2"/>
<dbReference type="AlphaFoldDB" id="A0A127VJ15"/>
<dbReference type="Pfam" id="PF13692">
    <property type="entry name" value="Glyco_trans_1_4"/>
    <property type="match status" value="1"/>
</dbReference>
<dbReference type="GO" id="GO:0016757">
    <property type="term" value="F:glycosyltransferase activity"/>
    <property type="evidence" value="ECO:0007669"/>
    <property type="project" value="UniProtKB-ARBA"/>
</dbReference>
<feature type="domain" description="Glycosyltransferase subfamily 4-like N-terminal" evidence="1">
    <location>
        <begin position="13"/>
        <end position="220"/>
    </location>
</feature>
<evidence type="ECO:0000313" key="3">
    <source>
        <dbReference type="Proteomes" id="UP000071561"/>
    </source>
</evidence>
<sequence length="423" mass="47274">MKIIHLNTYEGNGGAGRACLRLSDALQASGVESRVMVYYQFKESNKADSFSKSLFQKGRAIFNILAERYLAKFLTKALKTPFSLQWFGRSVIDSAALKEADLIHIHWINHGFLTPKKLAELEELDKPIVWTFHDSNAFTGGCHVRYSCENFHKQCGSCPLLKISGPNDISHWNWVSKKKGYANLGFHIVAPSRWMADSVKFSSLMGARETTVIPNTIETSIFKPYAKAEAKRSLQIAPDKFVLMSGFMPSNNDKHKGTAYLIEAMNDLASRPGIVKERIELLIFGNKDQTDVPVFPFKTTYLGKIDNDAHLAKCYSAADVFITASLEDNLPNTVMESLACATPVVAFKTGGIPDMVEHLVNGYLADYESAEDLATGMEWLYHEENAADIQKEARLTILTHFSEAVIADKHIALYQSLINLHPR</sequence>
<proteinExistence type="predicted"/>
<organism evidence="2 3">
    <name type="scientific">Pedobacter cryoconitis</name>
    <dbReference type="NCBI Taxonomy" id="188932"/>
    <lineage>
        <taxon>Bacteria</taxon>
        <taxon>Pseudomonadati</taxon>
        <taxon>Bacteroidota</taxon>
        <taxon>Sphingobacteriia</taxon>
        <taxon>Sphingobacteriales</taxon>
        <taxon>Sphingobacteriaceae</taxon>
        <taxon>Pedobacter</taxon>
    </lineage>
</organism>
<dbReference type="Proteomes" id="UP000071561">
    <property type="component" value="Chromosome"/>
</dbReference>
<dbReference type="EMBL" id="CP014504">
    <property type="protein sequence ID" value="AMQ01326.1"/>
    <property type="molecule type" value="Genomic_DNA"/>
</dbReference>
<dbReference type="PATRIC" id="fig|188932.3.peg.4651"/>
<keyword evidence="2" id="KW-0808">Transferase</keyword>
<dbReference type="SUPFAM" id="SSF53756">
    <property type="entry name" value="UDP-Glycosyltransferase/glycogen phosphorylase"/>
    <property type="match status" value="1"/>
</dbReference>
<keyword evidence="3" id="KW-1185">Reference proteome</keyword>
<name>A0A127VJ15_9SPHI</name>
<protein>
    <submittedName>
        <fullName evidence="2">Glycosyl transferase group 1</fullName>
    </submittedName>
</protein>
<evidence type="ECO:0000259" key="1">
    <source>
        <dbReference type="Pfam" id="PF13439"/>
    </source>
</evidence>